<gene>
    <name evidence="4" type="ORF">C9383_02015</name>
    <name evidence="3" type="ORF">F7R03_19225</name>
    <name evidence="5" type="ORF">SAMN04490198_0601</name>
</gene>
<reference evidence="3 8" key="3">
    <citation type="submission" date="2019-09" db="EMBL/GenBank/DDBJ databases">
        <title>Draft genome sequences of 48 bacterial type strains from the CCUG.</title>
        <authorList>
            <person name="Tunovic T."/>
            <person name="Pineiro-Iglesias B."/>
            <person name="Unosson C."/>
            <person name="Inganas E."/>
            <person name="Ohlen M."/>
            <person name="Cardew S."/>
            <person name="Jensie-Markopoulos S."/>
            <person name="Salva-Serra F."/>
            <person name="Jaen-Luchoro D."/>
            <person name="Karlsson R."/>
            <person name="Svensson-Stadler L."/>
            <person name="Chun J."/>
            <person name="Moore E."/>
        </authorList>
    </citation>
    <scope>NUCLEOTIDE SEQUENCE [LARGE SCALE GENOMIC DNA]</scope>
    <source>
        <strain evidence="3 8">CCUG 51524</strain>
    </source>
</reference>
<feature type="domain" description="Glycosyltransferase 2-like" evidence="2">
    <location>
        <begin position="16"/>
        <end position="160"/>
    </location>
</feature>
<evidence type="ECO:0000313" key="8">
    <source>
        <dbReference type="Proteomes" id="UP000423257"/>
    </source>
</evidence>
<name>A0A1H5GAB1_9PSED</name>
<dbReference type="Gene3D" id="3.90.550.10">
    <property type="entry name" value="Spore Coat Polysaccharide Biosynthesis Protein SpsA, Chain A"/>
    <property type="match status" value="1"/>
</dbReference>
<dbReference type="EMBL" id="FNUA01000002">
    <property type="protein sequence ID" value="SEE12656.1"/>
    <property type="molecule type" value="Genomic_DNA"/>
</dbReference>
<keyword evidence="7" id="KW-1185">Reference proteome</keyword>
<sequence>MVTESSVQNPNTAWVSVVIPCYRCKETIRRALDSVYHQSLRPAEVILVDDASPDNTLNFLFELAKEYPEHWIKVISLAVNSGPGTARNEGWRIASQPYIAFLDSDDSWHYKKIELQYEWMKNNPEVFLTGQKGLTIEESSSIATAPYESGDVTFTRVLKQQLLLSNKFSTPSIMLRRDLPLRFPEGKRFCEDYELWCVLCCSGLDCYSIDKPLTFCHKPLYGHAGLSGNLWNMEKGELEVYKVLRAQRKIGFYYHCFLKFWSLMRYLRRASKVKLGSRTE</sequence>
<dbReference type="EMBL" id="VZPQ01000012">
    <property type="protein sequence ID" value="KAB0565146.1"/>
    <property type="molecule type" value="Genomic_DNA"/>
</dbReference>
<dbReference type="GO" id="GO:0016740">
    <property type="term" value="F:transferase activity"/>
    <property type="evidence" value="ECO:0007669"/>
    <property type="project" value="UniProtKB-KW"/>
</dbReference>
<dbReference type="InterPro" id="IPR029044">
    <property type="entry name" value="Nucleotide-diphossugar_trans"/>
</dbReference>
<dbReference type="SUPFAM" id="SSF53448">
    <property type="entry name" value="Nucleotide-diphospho-sugar transferases"/>
    <property type="match status" value="1"/>
</dbReference>
<reference evidence="5 6" key="1">
    <citation type="submission" date="2016-10" db="EMBL/GenBank/DDBJ databases">
        <authorList>
            <person name="de Groot N.N."/>
        </authorList>
    </citation>
    <scope>NUCLEOTIDE SEQUENCE [LARGE SCALE GENOMIC DNA]</scope>
    <source>
        <strain evidence="5 6">BS3265</strain>
    </source>
</reference>
<protein>
    <submittedName>
        <fullName evidence="5">Glycosyl transferase family 2</fullName>
    </submittedName>
    <submittedName>
        <fullName evidence="3">Glycosyltransferase family 2 protein</fullName>
    </submittedName>
</protein>
<dbReference type="AlphaFoldDB" id="A0A1H5GAB1"/>
<dbReference type="RefSeq" id="WP_090366080.1">
    <property type="nucleotide sequence ID" value="NZ_FNUA01000002.1"/>
</dbReference>
<dbReference type="Proteomes" id="UP000423257">
    <property type="component" value="Unassembled WGS sequence"/>
</dbReference>
<dbReference type="EMBL" id="PYWX01000007">
    <property type="protein sequence ID" value="PTC31807.1"/>
    <property type="molecule type" value="Genomic_DNA"/>
</dbReference>
<evidence type="ECO:0000313" key="7">
    <source>
        <dbReference type="Proteomes" id="UP000240476"/>
    </source>
</evidence>
<evidence type="ECO:0000313" key="3">
    <source>
        <dbReference type="EMBL" id="KAB0565146.1"/>
    </source>
</evidence>
<reference evidence="4 7" key="2">
    <citation type="submission" date="2018-03" db="EMBL/GenBank/DDBJ databases">
        <title>Draft genome sequence of the type strain of Pseudomonas palleroniana LMG 23076, isolated from rice in Cameroon.</title>
        <authorList>
            <person name="Tambong J.T."/>
        </authorList>
    </citation>
    <scope>NUCLEOTIDE SEQUENCE [LARGE SCALE GENOMIC DNA]</scope>
    <source>
        <strain evidence="4 7">LMG 23076</strain>
    </source>
</reference>
<proteinExistence type="predicted"/>
<dbReference type="InterPro" id="IPR050834">
    <property type="entry name" value="Glycosyltransf_2"/>
</dbReference>
<dbReference type="CDD" id="cd00761">
    <property type="entry name" value="Glyco_tranf_GTA_type"/>
    <property type="match status" value="1"/>
</dbReference>
<evidence type="ECO:0000313" key="5">
    <source>
        <dbReference type="EMBL" id="SEE12656.1"/>
    </source>
</evidence>
<keyword evidence="5" id="KW-0808">Transferase</keyword>
<dbReference type="Proteomes" id="UP000199129">
    <property type="component" value="Unassembled WGS sequence"/>
</dbReference>
<evidence type="ECO:0000313" key="6">
    <source>
        <dbReference type="Proteomes" id="UP000199129"/>
    </source>
</evidence>
<dbReference type="InterPro" id="IPR001173">
    <property type="entry name" value="Glyco_trans_2-like"/>
</dbReference>
<keyword evidence="1" id="KW-0472">Membrane</keyword>
<accession>A0A1H5GAB1</accession>
<evidence type="ECO:0000313" key="4">
    <source>
        <dbReference type="EMBL" id="PTC31807.1"/>
    </source>
</evidence>
<dbReference type="PANTHER" id="PTHR43685">
    <property type="entry name" value="GLYCOSYLTRANSFERASE"/>
    <property type="match status" value="1"/>
</dbReference>
<keyword evidence="1" id="KW-1003">Cell membrane</keyword>
<evidence type="ECO:0000259" key="2">
    <source>
        <dbReference type="Pfam" id="PF00535"/>
    </source>
</evidence>
<dbReference type="Proteomes" id="UP000240476">
    <property type="component" value="Unassembled WGS sequence"/>
</dbReference>
<dbReference type="PANTHER" id="PTHR43685:SF2">
    <property type="entry name" value="GLYCOSYLTRANSFERASE 2-LIKE DOMAIN-CONTAINING PROTEIN"/>
    <property type="match status" value="1"/>
</dbReference>
<evidence type="ECO:0000256" key="1">
    <source>
        <dbReference type="ARBA" id="ARBA00022519"/>
    </source>
</evidence>
<keyword evidence="1" id="KW-0997">Cell inner membrane</keyword>
<dbReference type="Pfam" id="PF00535">
    <property type="entry name" value="Glycos_transf_2"/>
    <property type="match status" value="1"/>
</dbReference>
<organism evidence="5 6">
    <name type="scientific">Pseudomonas palleroniana</name>
    <dbReference type="NCBI Taxonomy" id="191390"/>
    <lineage>
        <taxon>Bacteria</taxon>
        <taxon>Pseudomonadati</taxon>
        <taxon>Pseudomonadota</taxon>
        <taxon>Gammaproteobacteria</taxon>
        <taxon>Pseudomonadales</taxon>
        <taxon>Pseudomonadaceae</taxon>
        <taxon>Pseudomonas</taxon>
    </lineage>
</organism>